<gene>
    <name evidence="2" type="ORF">METZ01_LOCUS403145</name>
</gene>
<feature type="non-terminal residue" evidence="2">
    <location>
        <position position="1"/>
    </location>
</feature>
<proteinExistence type="predicted"/>
<keyword evidence="1" id="KW-0812">Transmembrane</keyword>
<keyword evidence="1" id="KW-1133">Transmembrane helix</keyword>
<accession>A0A382VWM4</accession>
<name>A0A382VWM4_9ZZZZ</name>
<dbReference type="AlphaFoldDB" id="A0A382VWM4"/>
<feature type="non-terminal residue" evidence="2">
    <location>
        <position position="45"/>
    </location>
</feature>
<evidence type="ECO:0000313" key="2">
    <source>
        <dbReference type="EMBL" id="SVD50291.1"/>
    </source>
</evidence>
<keyword evidence="1" id="KW-0472">Membrane</keyword>
<sequence>VGMMDVKDGILNDMSVSNGLIQANMGVVAYFLSKIFPIFMRRNKG</sequence>
<feature type="transmembrane region" description="Helical" evidence="1">
    <location>
        <begin position="20"/>
        <end position="40"/>
    </location>
</feature>
<protein>
    <submittedName>
        <fullName evidence="2">Uncharacterized protein</fullName>
    </submittedName>
</protein>
<reference evidence="2" key="1">
    <citation type="submission" date="2018-05" db="EMBL/GenBank/DDBJ databases">
        <authorList>
            <person name="Lanie J.A."/>
            <person name="Ng W.-L."/>
            <person name="Kazmierczak K.M."/>
            <person name="Andrzejewski T.M."/>
            <person name="Davidsen T.M."/>
            <person name="Wayne K.J."/>
            <person name="Tettelin H."/>
            <person name="Glass J.I."/>
            <person name="Rusch D."/>
            <person name="Podicherti R."/>
            <person name="Tsui H.-C.T."/>
            <person name="Winkler M.E."/>
        </authorList>
    </citation>
    <scope>NUCLEOTIDE SEQUENCE</scope>
</reference>
<dbReference type="EMBL" id="UINC01154807">
    <property type="protein sequence ID" value="SVD50291.1"/>
    <property type="molecule type" value="Genomic_DNA"/>
</dbReference>
<evidence type="ECO:0000256" key="1">
    <source>
        <dbReference type="SAM" id="Phobius"/>
    </source>
</evidence>
<organism evidence="2">
    <name type="scientific">marine metagenome</name>
    <dbReference type="NCBI Taxonomy" id="408172"/>
    <lineage>
        <taxon>unclassified sequences</taxon>
        <taxon>metagenomes</taxon>
        <taxon>ecological metagenomes</taxon>
    </lineage>
</organism>